<evidence type="ECO:0000256" key="1">
    <source>
        <dbReference type="SAM" id="MobiDB-lite"/>
    </source>
</evidence>
<dbReference type="PATRIC" id="fig|243160.12.peg.5267"/>
<dbReference type="Proteomes" id="UP000006693">
    <property type="component" value="Chromosome 2"/>
</dbReference>
<evidence type="ECO:0000313" key="2">
    <source>
        <dbReference type="EMBL" id="AAU45903.1"/>
    </source>
</evidence>
<name>A0A0H2W9T8_BURMA</name>
<accession>A0A0H2W9T8</accession>
<protein>
    <recommendedName>
        <fullName evidence="4">DUF1842 domain-containing protein</fullName>
    </recommendedName>
</protein>
<feature type="compositionally biased region" description="Basic and acidic residues" evidence="1">
    <location>
        <begin position="72"/>
        <end position="86"/>
    </location>
</feature>
<gene>
    <name evidence="2" type="ordered locus">BMAA1673</name>
</gene>
<dbReference type="KEGG" id="bma:BMAA1673"/>
<sequence length="286" mass="32628">MRPARRRPLQTLFRHRSMCFRRSALRATRTCSFTFRLSALRWIPRVRTRYEVRAPRQNDKARAIQPSRRPVARRDADRRASRRGDSRFTNSSMARLRRVGTRHGWRRPIGTTAVIIIKKGVRIMATTAEEDVLLHILHNVYSVTGGEVTPSSVSVPTVELKLQFDDNTHRISGFGRIAWGKNKPPKVTSEFVDLLIHGDFGYFPPARKQRDANFPVKTLQINLVGYPNLHWNPRWGIGPQLPIIFHQNAVIPVGSQTGYAAYSYGVPSDPESEISVTDATIRQLLL</sequence>
<reference evidence="2 3" key="1">
    <citation type="journal article" date="2004" name="Proc. Natl. Acad. Sci. U.S.A.">
        <title>Structural flexibility in the Burkholderia mallei genome.</title>
        <authorList>
            <person name="Nierman W.C."/>
            <person name="DeShazer D."/>
            <person name="Kim H.S."/>
            <person name="Tettelin H."/>
            <person name="Nelson K.E."/>
            <person name="Feldblyum T."/>
            <person name="Ulrich R.L."/>
            <person name="Ronning C.M."/>
            <person name="Brinkac L.M."/>
            <person name="Daugherty S.C."/>
            <person name="Davidsen T.D."/>
            <person name="Deboy R.T."/>
            <person name="Dimitrov G."/>
            <person name="Dodson R.J."/>
            <person name="Durkin A.S."/>
            <person name="Gwinn M.L."/>
            <person name="Haft D.H."/>
            <person name="Khouri H."/>
            <person name="Kolonay J.F."/>
            <person name="Madupu R."/>
            <person name="Mohammoud Y."/>
            <person name="Nelson W.C."/>
            <person name="Radune D."/>
            <person name="Romero C.M."/>
            <person name="Sarria S."/>
            <person name="Selengut J."/>
            <person name="Shamblin C."/>
            <person name="Sullivan S.A."/>
            <person name="White O."/>
            <person name="Yu Y."/>
            <person name="Zafar N."/>
            <person name="Zhou L."/>
            <person name="Fraser C.M."/>
        </authorList>
    </citation>
    <scope>NUCLEOTIDE SEQUENCE [LARGE SCALE GENOMIC DNA]</scope>
    <source>
        <strain evidence="2 3">ATCC 23344</strain>
    </source>
</reference>
<proteinExistence type="predicted"/>
<dbReference type="AlphaFoldDB" id="A0A0H2W9T8"/>
<organism evidence="2 3">
    <name type="scientific">Burkholderia mallei (strain ATCC 23344)</name>
    <dbReference type="NCBI Taxonomy" id="243160"/>
    <lineage>
        <taxon>Bacteria</taxon>
        <taxon>Pseudomonadati</taxon>
        <taxon>Pseudomonadota</taxon>
        <taxon>Betaproteobacteria</taxon>
        <taxon>Burkholderiales</taxon>
        <taxon>Burkholderiaceae</taxon>
        <taxon>Burkholderia</taxon>
        <taxon>pseudomallei group</taxon>
    </lineage>
</organism>
<dbReference type="EMBL" id="CP000011">
    <property type="protein sequence ID" value="AAU45903.1"/>
    <property type="molecule type" value="Genomic_DNA"/>
</dbReference>
<evidence type="ECO:0008006" key="4">
    <source>
        <dbReference type="Google" id="ProtNLM"/>
    </source>
</evidence>
<feature type="region of interest" description="Disordered" evidence="1">
    <location>
        <begin position="54"/>
        <end position="93"/>
    </location>
</feature>
<evidence type="ECO:0000313" key="3">
    <source>
        <dbReference type="Proteomes" id="UP000006693"/>
    </source>
</evidence>
<keyword evidence="3" id="KW-1185">Reference proteome</keyword>
<dbReference type="HOGENOM" id="CLU_972095_0_0_4"/>